<feature type="chain" id="PRO_5012910874" evidence="1">
    <location>
        <begin position="20"/>
        <end position="74"/>
    </location>
</feature>
<feature type="signal peptide" evidence="1">
    <location>
        <begin position="1"/>
        <end position="19"/>
    </location>
</feature>
<dbReference type="AlphaFoldDB" id="A0A1T4S4T7"/>
<proteinExistence type="predicted"/>
<organism evidence="2 3">
    <name type="scientific">Segatella oulorum</name>
    <dbReference type="NCBI Taxonomy" id="28136"/>
    <lineage>
        <taxon>Bacteria</taxon>
        <taxon>Pseudomonadati</taxon>
        <taxon>Bacteroidota</taxon>
        <taxon>Bacteroidia</taxon>
        <taxon>Bacteroidales</taxon>
        <taxon>Prevotellaceae</taxon>
        <taxon>Segatella</taxon>
    </lineage>
</organism>
<evidence type="ECO:0000313" key="3">
    <source>
        <dbReference type="Proteomes" id="UP000190065"/>
    </source>
</evidence>
<sequence length="74" mass="8457">MKRISIWLCALFAVMIMKAADMSNSLELSQLYIIGDATPYAWDEQKAGEMQKVDDGVFRWSGWTRHICLTLLGM</sequence>
<gene>
    <name evidence="2" type="ORF">SAMN02745202_02563</name>
</gene>
<accession>A0A1T4S4T7</accession>
<dbReference type="EMBL" id="FUXK01000053">
    <property type="protein sequence ID" value="SKA23234.1"/>
    <property type="molecule type" value="Genomic_DNA"/>
</dbReference>
<reference evidence="2 3" key="1">
    <citation type="submission" date="2017-02" db="EMBL/GenBank/DDBJ databases">
        <authorList>
            <person name="Peterson S.W."/>
        </authorList>
    </citation>
    <scope>NUCLEOTIDE SEQUENCE [LARGE SCALE GENOMIC DNA]</scope>
    <source>
        <strain evidence="2 3">ATCC 43324</strain>
    </source>
</reference>
<name>A0A1T4S4T7_9BACT</name>
<protein>
    <submittedName>
        <fullName evidence="2">Uncharacterized protein</fullName>
    </submittedName>
</protein>
<keyword evidence="1" id="KW-0732">Signal</keyword>
<evidence type="ECO:0000313" key="2">
    <source>
        <dbReference type="EMBL" id="SKA23234.1"/>
    </source>
</evidence>
<dbReference type="RefSeq" id="WP_144006289.1">
    <property type="nucleotide sequence ID" value="NZ_FUXK01000053.1"/>
</dbReference>
<dbReference type="Proteomes" id="UP000190065">
    <property type="component" value="Unassembled WGS sequence"/>
</dbReference>
<evidence type="ECO:0000256" key="1">
    <source>
        <dbReference type="SAM" id="SignalP"/>
    </source>
</evidence>